<dbReference type="SUPFAM" id="SSF50346">
    <property type="entry name" value="PRC-barrel domain"/>
    <property type="match status" value="1"/>
</dbReference>
<comment type="caution">
    <text evidence="3">The sequence shown here is derived from an EMBL/GenBank/DDBJ whole genome shotgun (WGS) entry which is preliminary data.</text>
</comment>
<reference evidence="3 4" key="1">
    <citation type="submission" date="2015-07" db="EMBL/GenBank/DDBJ databases">
        <title>Draft genome sequence of the Amantichitinum ursilacus IGB-41, a new chitin-degrading bacterium.</title>
        <authorList>
            <person name="Kirstahler P."/>
            <person name="Guenther M."/>
            <person name="Grumaz C."/>
            <person name="Rupp S."/>
            <person name="Zibek S."/>
            <person name="Sohn K."/>
        </authorList>
    </citation>
    <scope>NUCLEOTIDE SEQUENCE [LARGE SCALE GENOMIC DNA]</scope>
    <source>
        <strain evidence="3 4">IGB-41</strain>
    </source>
</reference>
<organism evidence="3 4">
    <name type="scientific">Amantichitinum ursilacus</name>
    <dbReference type="NCBI Taxonomy" id="857265"/>
    <lineage>
        <taxon>Bacteria</taxon>
        <taxon>Pseudomonadati</taxon>
        <taxon>Pseudomonadota</taxon>
        <taxon>Betaproteobacteria</taxon>
        <taxon>Neisseriales</taxon>
        <taxon>Chitinibacteraceae</taxon>
        <taxon>Amantichitinum</taxon>
    </lineage>
</organism>
<evidence type="ECO:0000313" key="4">
    <source>
        <dbReference type="Proteomes" id="UP000037939"/>
    </source>
</evidence>
<dbReference type="Pfam" id="PF05239">
    <property type="entry name" value="PRC"/>
    <property type="match status" value="1"/>
</dbReference>
<dbReference type="EMBL" id="LAQT01000036">
    <property type="protein sequence ID" value="KPC49679.1"/>
    <property type="molecule type" value="Genomic_DNA"/>
</dbReference>
<evidence type="ECO:0000259" key="2">
    <source>
        <dbReference type="Pfam" id="PF05239"/>
    </source>
</evidence>
<feature type="domain" description="PRC-barrel" evidence="2">
    <location>
        <begin position="53"/>
        <end position="117"/>
    </location>
</feature>
<evidence type="ECO:0000313" key="3">
    <source>
        <dbReference type="EMBL" id="KPC49679.1"/>
    </source>
</evidence>
<keyword evidence="4" id="KW-1185">Reference proteome</keyword>
<feature type="signal peptide" evidence="1">
    <location>
        <begin position="1"/>
        <end position="27"/>
    </location>
</feature>
<dbReference type="STRING" id="857265.WG78_20190"/>
<dbReference type="Gene3D" id="2.30.30.240">
    <property type="entry name" value="PRC-barrel domain"/>
    <property type="match status" value="1"/>
</dbReference>
<dbReference type="InterPro" id="IPR011033">
    <property type="entry name" value="PRC_barrel-like_sf"/>
</dbReference>
<dbReference type="Proteomes" id="UP000037939">
    <property type="component" value="Unassembled WGS sequence"/>
</dbReference>
<protein>
    <submittedName>
        <fullName evidence="3">PRC-barrel domain protein</fullName>
    </submittedName>
</protein>
<name>A0A0N1JRM3_9NEIS</name>
<sequence>MRRAAAIQVNMGLAMGLAWGMAGTAQAADVNGIPVAASAVQATAAGTNHDKIRRASMIIGTKVQSPAGEELGRISDIVLDPAHGSVAYVVLQGARIGGTAGKLYAVPWPAFSVAGEDGDIYQLNMDRAVLGNAPSFDDKHWPDFTDRQWNDSTWKYYGVKPPWLP</sequence>
<proteinExistence type="predicted"/>
<gene>
    <name evidence="3" type="ORF">WG78_20190</name>
</gene>
<dbReference type="PANTHER" id="PTHR36505">
    <property type="entry name" value="BLR1072 PROTEIN"/>
    <property type="match status" value="1"/>
</dbReference>
<feature type="chain" id="PRO_5005875081" evidence="1">
    <location>
        <begin position="28"/>
        <end position="165"/>
    </location>
</feature>
<dbReference type="AlphaFoldDB" id="A0A0N1JRM3"/>
<dbReference type="InterPro" id="IPR027275">
    <property type="entry name" value="PRC-brl_dom"/>
</dbReference>
<keyword evidence="1" id="KW-0732">Signal</keyword>
<evidence type="ECO:0000256" key="1">
    <source>
        <dbReference type="SAM" id="SignalP"/>
    </source>
</evidence>
<accession>A0A0N1JRM3</accession>
<dbReference type="PANTHER" id="PTHR36505:SF1">
    <property type="entry name" value="BLR1072 PROTEIN"/>
    <property type="match status" value="1"/>
</dbReference>